<dbReference type="Proteomes" id="UP000183832">
    <property type="component" value="Unassembled WGS sequence"/>
</dbReference>
<feature type="transmembrane region" description="Helical" evidence="5">
    <location>
        <begin position="339"/>
        <end position="357"/>
    </location>
</feature>
<keyword evidence="2 5" id="KW-0812">Transmembrane</keyword>
<gene>
    <name evidence="7" type="ORF">CLUMA_CG000691</name>
</gene>
<feature type="transmembrane region" description="Helical" evidence="5">
    <location>
        <begin position="177"/>
        <end position="198"/>
    </location>
</feature>
<dbReference type="OrthoDB" id="1684102at2759"/>
<accession>A0A1J1HKV2</accession>
<comment type="subcellular location">
    <subcellularLocation>
        <location evidence="1">Membrane</location>
        <topology evidence="1">Multi-pass membrane protein</topology>
    </subcellularLocation>
</comment>
<dbReference type="PANTHER" id="PTHR22950">
    <property type="entry name" value="AMINO ACID TRANSPORTER"/>
    <property type="match status" value="1"/>
</dbReference>
<dbReference type="GO" id="GO:0015179">
    <property type="term" value="F:L-amino acid transmembrane transporter activity"/>
    <property type="evidence" value="ECO:0007669"/>
    <property type="project" value="TreeGrafter"/>
</dbReference>
<keyword evidence="3 5" id="KW-1133">Transmembrane helix</keyword>
<feature type="transmembrane region" description="Helical" evidence="5">
    <location>
        <begin position="113"/>
        <end position="134"/>
    </location>
</feature>
<feature type="transmembrane region" description="Helical" evidence="5">
    <location>
        <begin position="52"/>
        <end position="75"/>
    </location>
</feature>
<dbReference type="AlphaFoldDB" id="A0A1J1HKV2"/>
<evidence type="ECO:0000256" key="4">
    <source>
        <dbReference type="ARBA" id="ARBA00023136"/>
    </source>
</evidence>
<feature type="transmembrane region" description="Helical" evidence="5">
    <location>
        <begin position="154"/>
        <end position="170"/>
    </location>
</feature>
<feature type="transmembrane region" description="Helical" evidence="5">
    <location>
        <begin position="363"/>
        <end position="385"/>
    </location>
</feature>
<dbReference type="EMBL" id="CVRI01000002">
    <property type="protein sequence ID" value="CRK86865.1"/>
    <property type="molecule type" value="Genomic_DNA"/>
</dbReference>
<organism evidence="7 8">
    <name type="scientific">Clunio marinus</name>
    <dbReference type="NCBI Taxonomy" id="568069"/>
    <lineage>
        <taxon>Eukaryota</taxon>
        <taxon>Metazoa</taxon>
        <taxon>Ecdysozoa</taxon>
        <taxon>Arthropoda</taxon>
        <taxon>Hexapoda</taxon>
        <taxon>Insecta</taxon>
        <taxon>Pterygota</taxon>
        <taxon>Neoptera</taxon>
        <taxon>Endopterygota</taxon>
        <taxon>Diptera</taxon>
        <taxon>Nematocera</taxon>
        <taxon>Chironomoidea</taxon>
        <taxon>Chironomidae</taxon>
        <taxon>Clunio</taxon>
    </lineage>
</organism>
<sequence>MDAEKCLEHFDPHKNREGTQYKSSIQTFFSFLSNNFDSIIFTMPLAFKHAGLLYGTLTLIVTSIACTISTSKLLCSNHFHCRRNKKLQMSFPKVAYNACKSGPNWMHPFANSLMLLTASILGLTYLGLISYDFVLAAKSLEQLMEYYFGIDFEIEYYMVMMSVPCFLLCYPSNIKYLSILTNIAHGMLAIGCFITIYYCFDDMPPLKTRPIPISFTEIRYFFGIAFFSMETIRNAVPLEAKMKSPRDMCKPFGVLNIGMLTVTLFYGFIGFIGYARYGQEVEAPITVLLPIKEIPSQIARILLILGIIISNSSLFFEIRNVMWQNLKKKSMKYPKCAKIATHNVLVTCAVLMAAVIVSVGPFIVFLGGLCFSILSLIVPSIIEIGTIWKAENRKWKLLINIVIGSFGLLCLILGVLTMVDNTFNYFGINKPKKEIFEIISKVY</sequence>
<proteinExistence type="predicted"/>
<dbReference type="PANTHER" id="PTHR22950:SF349">
    <property type="entry name" value="AMINO ACID TRANSPORTER TRANSMEMBRANE DOMAIN-CONTAINING PROTEIN"/>
    <property type="match status" value="1"/>
</dbReference>
<dbReference type="Pfam" id="PF01490">
    <property type="entry name" value="Aa_trans"/>
    <property type="match status" value="1"/>
</dbReference>
<evidence type="ECO:0000256" key="5">
    <source>
        <dbReference type="SAM" id="Phobius"/>
    </source>
</evidence>
<evidence type="ECO:0000313" key="7">
    <source>
        <dbReference type="EMBL" id="CRK86865.1"/>
    </source>
</evidence>
<name>A0A1J1HKV2_9DIPT</name>
<evidence type="ECO:0000256" key="1">
    <source>
        <dbReference type="ARBA" id="ARBA00004141"/>
    </source>
</evidence>
<dbReference type="STRING" id="568069.A0A1J1HKV2"/>
<dbReference type="GO" id="GO:0005774">
    <property type="term" value="C:vacuolar membrane"/>
    <property type="evidence" value="ECO:0007669"/>
    <property type="project" value="TreeGrafter"/>
</dbReference>
<feature type="transmembrane region" description="Helical" evidence="5">
    <location>
        <begin position="218"/>
        <end position="236"/>
    </location>
</feature>
<feature type="transmembrane region" description="Helical" evidence="5">
    <location>
        <begin position="297"/>
        <end position="318"/>
    </location>
</feature>
<reference evidence="7 8" key="1">
    <citation type="submission" date="2015-04" db="EMBL/GenBank/DDBJ databases">
        <authorList>
            <person name="Syromyatnikov M.Y."/>
            <person name="Popov V.N."/>
        </authorList>
    </citation>
    <scope>NUCLEOTIDE SEQUENCE [LARGE SCALE GENOMIC DNA]</scope>
</reference>
<dbReference type="InterPro" id="IPR013057">
    <property type="entry name" value="AA_transpt_TM"/>
</dbReference>
<evidence type="ECO:0000256" key="3">
    <source>
        <dbReference type="ARBA" id="ARBA00022989"/>
    </source>
</evidence>
<feature type="transmembrane region" description="Helical" evidence="5">
    <location>
        <begin position="257"/>
        <end position="277"/>
    </location>
</feature>
<evidence type="ECO:0000256" key="2">
    <source>
        <dbReference type="ARBA" id="ARBA00022692"/>
    </source>
</evidence>
<feature type="transmembrane region" description="Helical" evidence="5">
    <location>
        <begin position="397"/>
        <end position="419"/>
    </location>
</feature>
<keyword evidence="4 5" id="KW-0472">Membrane</keyword>
<protein>
    <submittedName>
        <fullName evidence="7">CLUMA_CG000691, isoform A</fullName>
    </submittedName>
</protein>
<evidence type="ECO:0000259" key="6">
    <source>
        <dbReference type="Pfam" id="PF01490"/>
    </source>
</evidence>
<feature type="domain" description="Amino acid transporter transmembrane" evidence="6">
    <location>
        <begin position="23"/>
        <end position="418"/>
    </location>
</feature>
<evidence type="ECO:0000313" key="8">
    <source>
        <dbReference type="Proteomes" id="UP000183832"/>
    </source>
</evidence>
<keyword evidence="8" id="KW-1185">Reference proteome</keyword>